<dbReference type="InterPro" id="IPR004360">
    <property type="entry name" value="Glyas_Fos-R_dOase_dom"/>
</dbReference>
<dbReference type="InterPro" id="IPR029068">
    <property type="entry name" value="Glyas_Bleomycin-R_OHBP_Dase"/>
</dbReference>
<dbReference type="CDD" id="cd07247">
    <property type="entry name" value="SgaA_N_like"/>
    <property type="match status" value="1"/>
</dbReference>
<evidence type="ECO:0000259" key="1">
    <source>
        <dbReference type="PROSITE" id="PS51819"/>
    </source>
</evidence>
<dbReference type="InterPro" id="IPR052164">
    <property type="entry name" value="Anthracycline_SecMetBiosynth"/>
</dbReference>
<dbReference type="RefSeq" id="WP_262844378.1">
    <property type="nucleotide sequence ID" value="NZ_JANZYP010000028.1"/>
</dbReference>
<evidence type="ECO:0000313" key="2">
    <source>
        <dbReference type="EMBL" id="MFC4589599.1"/>
    </source>
</evidence>
<dbReference type="Gene3D" id="3.10.180.10">
    <property type="entry name" value="2,3-Dihydroxybiphenyl 1,2-Dioxygenase, domain 1"/>
    <property type="match status" value="2"/>
</dbReference>
<dbReference type="PROSITE" id="PS51819">
    <property type="entry name" value="VOC"/>
    <property type="match status" value="1"/>
</dbReference>
<dbReference type="Proteomes" id="UP001595891">
    <property type="component" value="Unassembled WGS sequence"/>
</dbReference>
<organism evidence="2 3">
    <name type="scientific">Sphaerisporangium corydalis</name>
    <dbReference type="NCBI Taxonomy" id="1441875"/>
    <lineage>
        <taxon>Bacteria</taxon>
        <taxon>Bacillati</taxon>
        <taxon>Actinomycetota</taxon>
        <taxon>Actinomycetes</taxon>
        <taxon>Streptosporangiales</taxon>
        <taxon>Streptosporangiaceae</taxon>
        <taxon>Sphaerisporangium</taxon>
    </lineage>
</organism>
<feature type="domain" description="VOC" evidence="1">
    <location>
        <begin position="11"/>
        <end position="121"/>
    </location>
</feature>
<dbReference type="EMBL" id="JBHSFN010000017">
    <property type="protein sequence ID" value="MFC4589599.1"/>
    <property type="molecule type" value="Genomic_DNA"/>
</dbReference>
<gene>
    <name evidence="2" type="ORF">ACFO8L_26165</name>
</gene>
<dbReference type="PANTHER" id="PTHR33993:SF10">
    <property type="entry name" value="CONSERVED PROTEIN"/>
    <property type="match status" value="1"/>
</dbReference>
<protein>
    <submittedName>
        <fullName evidence="2">VOC family protein</fullName>
    </submittedName>
</protein>
<comment type="caution">
    <text evidence="2">The sequence shown here is derived from an EMBL/GenBank/DDBJ whole genome shotgun (WGS) entry which is preliminary data.</text>
</comment>
<proteinExistence type="predicted"/>
<dbReference type="PANTHER" id="PTHR33993">
    <property type="entry name" value="GLYOXALASE-RELATED"/>
    <property type="match status" value="1"/>
</dbReference>
<accession>A0ABV9ENM5</accession>
<keyword evidence="3" id="KW-1185">Reference proteome</keyword>
<evidence type="ECO:0000313" key="3">
    <source>
        <dbReference type="Proteomes" id="UP001595891"/>
    </source>
</evidence>
<name>A0ABV9ENM5_9ACTN</name>
<dbReference type="InterPro" id="IPR037523">
    <property type="entry name" value="VOC_core"/>
</dbReference>
<sequence length="221" mass="23168">MPIHRSYEPGAPCWVDYAALDPEGAKAFYGELFGWEFEEAGGYGFVRLDGQVVGGFGRVAPGMGLPASWNTYLATKDADAGAVRVKELGGSVVFGPIDAGHDGRLLFAVDPGGAAVGLWQGHWADGIVVVDEPGTWCRNELWARDGAGAFYDGVFGATGVATAVRAPMAGTAARWVTYFMTGDGPAALATAERLGATIAARHGRATILYDPWGALFALTPR</sequence>
<reference evidence="3" key="1">
    <citation type="journal article" date="2019" name="Int. J. Syst. Evol. Microbiol.">
        <title>The Global Catalogue of Microorganisms (GCM) 10K type strain sequencing project: providing services to taxonomists for standard genome sequencing and annotation.</title>
        <authorList>
            <consortium name="The Broad Institute Genomics Platform"/>
            <consortium name="The Broad Institute Genome Sequencing Center for Infectious Disease"/>
            <person name="Wu L."/>
            <person name="Ma J."/>
        </authorList>
    </citation>
    <scope>NUCLEOTIDE SEQUENCE [LARGE SCALE GENOMIC DNA]</scope>
    <source>
        <strain evidence="3">CCUG 49560</strain>
    </source>
</reference>
<dbReference type="SUPFAM" id="SSF54593">
    <property type="entry name" value="Glyoxalase/Bleomycin resistance protein/Dihydroxybiphenyl dioxygenase"/>
    <property type="match status" value="1"/>
</dbReference>
<dbReference type="Pfam" id="PF00903">
    <property type="entry name" value="Glyoxalase"/>
    <property type="match status" value="1"/>
</dbReference>